<keyword evidence="4" id="KW-1185">Reference proteome</keyword>
<dbReference type="RefSeq" id="WP_134337802.1">
    <property type="nucleotide sequence ID" value="NZ_BMCZ01000002.1"/>
</dbReference>
<reference evidence="2 3" key="1">
    <citation type="journal article" date="2016" name="Int. J. Syst. Evol. Microbiol.">
        <title>Proposal of Mucilaginibacter phyllosphaerae sp. nov. isolated from the phyllosphere of Galium album.</title>
        <authorList>
            <person name="Aydogan E.L."/>
            <person name="Busse H.J."/>
            <person name="Moser G."/>
            <person name="Muller C."/>
            <person name="Kampfer P."/>
            <person name="Glaeser S.P."/>
        </authorList>
    </citation>
    <scope>NUCLEOTIDE SEQUENCE [LARGE SCALE GENOMIC DNA]</scope>
    <source>
        <strain evidence="2 3">PP-F2FG21</strain>
    </source>
</reference>
<reference evidence="1 4" key="3">
    <citation type="submission" date="2020-08" db="EMBL/GenBank/DDBJ databases">
        <title>Genomic Encyclopedia of Type Strains, Phase IV (KMG-IV): sequencing the most valuable type-strain genomes for metagenomic binning, comparative biology and taxonomic classification.</title>
        <authorList>
            <person name="Goeker M."/>
        </authorList>
    </citation>
    <scope>NUCLEOTIDE SEQUENCE [LARGE SCALE GENOMIC DNA]</scope>
    <source>
        <strain evidence="1 4">DSM 100995</strain>
    </source>
</reference>
<dbReference type="Proteomes" id="UP000583101">
    <property type="component" value="Unassembled WGS sequence"/>
</dbReference>
<evidence type="ECO:0008006" key="5">
    <source>
        <dbReference type="Google" id="ProtNLM"/>
    </source>
</evidence>
<gene>
    <name evidence="2" type="ORF">E2R65_17575</name>
    <name evidence="1" type="ORF">GGR35_003534</name>
</gene>
<proteinExistence type="predicted"/>
<protein>
    <recommendedName>
        <fullName evidence="5">Class I SAM-dependent methyltransferase</fullName>
    </recommendedName>
</protein>
<dbReference type="AlphaFoldDB" id="A0A4Y8A6Z2"/>
<accession>A0A4Y8A6Z2</accession>
<evidence type="ECO:0000313" key="1">
    <source>
        <dbReference type="EMBL" id="MBB3970908.1"/>
    </source>
</evidence>
<comment type="caution">
    <text evidence="2">The sequence shown here is derived from an EMBL/GenBank/DDBJ whole genome shotgun (WGS) entry which is preliminary data.</text>
</comment>
<organism evidence="2 3">
    <name type="scientific">Mucilaginibacter phyllosphaerae</name>
    <dbReference type="NCBI Taxonomy" id="1812349"/>
    <lineage>
        <taxon>Bacteria</taxon>
        <taxon>Pseudomonadati</taxon>
        <taxon>Bacteroidota</taxon>
        <taxon>Sphingobacteriia</taxon>
        <taxon>Sphingobacteriales</taxon>
        <taxon>Sphingobacteriaceae</taxon>
        <taxon>Mucilaginibacter</taxon>
    </lineage>
</organism>
<sequence>MIYPLMLDALFELNNANTDAEKQAYLTSLKIPAKNLWDAYRNEKVSVNYSDRLTQAAYFLRYFPQYSELIGLVLDNLADRDINLPAEILRCGLFGSGSCPEAYGIIQFALANNLPINDFRFVSFDINAGGWEYTRHINRDKILPAFLNNGQKLLLGGHPFDITVEIPVKVNSLIPLFDIVVFQNCLNEISSKHYDLVMANLAHIFSLLKPGALMIFIELSNYISALKLLADFQITIDEANIITPIGSEFHHNASEVVNTMPDIIISNFLNNTNKLWPRRVINYYTLVLRK</sequence>
<dbReference type="Proteomes" id="UP000297248">
    <property type="component" value="Unassembled WGS sequence"/>
</dbReference>
<name>A0A4Y8A6Z2_9SPHI</name>
<dbReference type="OrthoDB" id="499700at2"/>
<evidence type="ECO:0000313" key="4">
    <source>
        <dbReference type="Proteomes" id="UP000583101"/>
    </source>
</evidence>
<reference evidence="2" key="2">
    <citation type="submission" date="2019-03" db="EMBL/GenBank/DDBJ databases">
        <authorList>
            <person name="Yan Y.-Q."/>
            <person name="Du Z.-J."/>
        </authorList>
    </citation>
    <scope>NUCLEOTIDE SEQUENCE</scope>
    <source>
        <strain evidence="2">PP-F2FG21</strain>
    </source>
</reference>
<dbReference type="EMBL" id="SNQG01000007">
    <property type="protein sequence ID" value="TEW64158.1"/>
    <property type="molecule type" value="Genomic_DNA"/>
</dbReference>
<dbReference type="EMBL" id="JACIEG010000007">
    <property type="protein sequence ID" value="MBB3970908.1"/>
    <property type="molecule type" value="Genomic_DNA"/>
</dbReference>
<evidence type="ECO:0000313" key="3">
    <source>
        <dbReference type="Proteomes" id="UP000297248"/>
    </source>
</evidence>
<evidence type="ECO:0000313" key="2">
    <source>
        <dbReference type="EMBL" id="TEW64158.1"/>
    </source>
</evidence>